<dbReference type="InterPro" id="IPR011528">
    <property type="entry name" value="NERD"/>
</dbReference>
<proteinExistence type="predicted"/>
<name>A0A0F9H1J1_9ZZZZ</name>
<sequence length="167" mass="19262">MAIIYGKDKKESDEFGVLEKLSQLNDDYHVLCDVTITLLDYVKYNGKKDLGSAQMDYVIISKKGIVLILAKDWSAVFDNQDVNPHKQTDGAGKVLWLSLKSLYNTENLHVITVLLSTHPNIKYDPEYKYVLVSDLKKINYVFRNKGEIFSERDVKRMVDRIKGYTSY</sequence>
<gene>
    <name evidence="2" type="ORF">LCGC14_1759500</name>
</gene>
<feature type="domain" description="NERD" evidence="1">
    <location>
        <begin position="14"/>
        <end position="99"/>
    </location>
</feature>
<comment type="caution">
    <text evidence="2">The sequence shown here is derived from an EMBL/GenBank/DDBJ whole genome shotgun (WGS) entry which is preliminary data.</text>
</comment>
<dbReference type="EMBL" id="LAZR01016345">
    <property type="protein sequence ID" value="KKM04905.1"/>
    <property type="molecule type" value="Genomic_DNA"/>
</dbReference>
<organism evidence="2">
    <name type="scientific">marine sediment metagenome</name>
    <dbReference type="NCBI Taxonomy" id="412755"/>
    <lineage>
        <taxon>unclassified sequences</taxon>
        <taxon>metagenomes</taxon>
        <taxon>ecological metagenomes</taxon>
    </lineage>
</organism>
<reference evidence="2" key="1">
    <citation type="journal article" date="2015" name="Nature">
        <title>Complex archaea that bridge the gap between prokaryotes and eukaryotes.</title>
        <authorList>
            <person name="Spang A."/>
            <person name="Saw J.H."/>
            <person name="Jorgensen S.L."/>
            <person name="Zaremba-Niedzwiedzka K."/>
            <person name="Martijn J."/>
            <person name="Lind A.E."/>
            <person name="van Eijk R."/>
            <person name="Schleper C."/>
            <person name="Guy L."/>
            <person name="Ettema T.J."/>
        </authorList>
    </citation>
    <scope>NUCLEOTIDE SEQUENCE</scope>
</reference>
<dbReference type="AlphaFoldDB" id="A0A0F9H1J1"/>
<accession>A0A0F9H1J1</accession>
<protein>
    <recommendedName>
        <fullName evidence="1">NERD domain-containing protein</fullName>
    </recommendedName>
</protein>
<dbReference type="Pfam" id="PF08378">
    <property type="entry name" value="NERD"/>
    <property type="match status" value="1"/>
</dbReference>
<evidence type="ECO:0000259" key="1">
    <source>
        <dbReference type="Pfam" id="PF08378"/>
    </source>
</evidence>
<evidence type="ECO:0000313" key="2">
    <source>
        <dbReference type="EMBL" id="KKM04905.1"/>
    </source>
</evidence>